<evidence type="ECO:0000313" key="3">
    <source>
        <dbReference type="Proteomes" id="UP000199675"/>
    </source>
</evidence>
<evidence type="ECO:0008006" key="4">
    <source>
        <dbReference type="Google" id="ProtNLM"/>
    </source>
</evidence>
<accession>A0A1H2T3I7</accession>
<dbReference type="OrthoDB" id="7062902at2"/>
<organism evidence="2 3">
    <name type="scientific">Marinobacter mobilis</name>
    <dbReference type="NCBI Taxonomy" id="488533"/>
    <lineage>
        <taxon>Bacteria</taxon>
        <taxon>Pseudomonadati</taxon>
        <taxon>Pseudomonadota</taxon>
        <taxon>Gammaproteobacteria</taxon>
        <taxon>Pseudomonadales</taxon>
        <taxon>Marinobacteraceae</taxon>
        <taxon>Marinobacter</taxon>
    </lineage>
</organism>
<keyword evidence="3" id="KW-1185">Reference proteome</keyword>
<dbReference type="AlphaFoldDB" id="A0A1H2T3I7"/>
<evidence type="ECO:0000313" key="2">
    <source>
        <dbReference type="EMBL" id="SDW38431.1"/>
    </source>
</evidence>
<name>A0A1H2T3I7_9GAMM</name>
<dbReference type="RefSeq" id="WP_091811678.1">
    <property type="nucleotide sequence ID" value="NZ_FNNE01000002.1"/>
</dbReference>
<proteinExistence type="predicted"/>
<evidence type="ECO:0000256" key="1">
    <source>
        <dbReference type="SAM" id="Phobius"/>
    </source>
</evidence>
<keyword evidence="1" id="KW-0472">Membrane</keyword>
<dbReference type="STRING" id="488533.SAMN04487960_102327"/>
<protein>
    <recommendedName>
        <fullName evidence="4">Cxxc_20_cxxc protein</fullName>
    </recommendedName>
</protein>
<keyword evidence="1" id="KW-0812">Transmembrane</keyword>
<reference evidence="2 3" key="1">
    <citation type="submission" date="2016-10" db="EMBL/GenBank/DDBJ databases">
        <authorList>
            <person name="de Groot N.N."/>
        </authorList>
    </citation>
    <scope>NUCLEOTIDE SEQUENCE [LARGE SCALE GENOMIC DNA]</scope>
    <source>
        <strain evidence="2 3">CGMCC 1.7059</strain>
    </source>
</reference>
<feature type="transmembrane region" description="Helical" evidence="1">
    <location>
        <begin position="83"/>
        <end position="103"/>
    </location>
</feature>
<dbReference type="EMBL" id="FNNE01000002">
    <property type="protein sequence ID" value="SDW38431.1"/>
    <property type="molecule type" value="Genomic_DNA"/>
</dbReference>
<feature type="transmembrane region" description="Helical" evidence="1">
    <location>
        <begin position="50"/>
        <end position="71"/>
    </location>
</feature>
<gene>
    <name evidence="2" type="ORF">SAMN04487960_102327</name>
</gene>
<sequence length="123" mass="13484">MSEKYLCASCGQLFPTGDAVDGFTQGYRKGFLCPFCHANLEEAGESDDIVHLRFGLAYMIALAVVVWLGQIDSFQLQIGKQGLINEILTVGVLAAVPTVPFLILNRKAVWGSRTVFTRNIPHP</sequence>
<dbReference type="Proteomes" id="UP000199675">
    <property type="component" value="Unassembled WGS sequence"/>
</dbReference>
<keyword evidence="1" id="KW-1133">Transmembrane helix</keyword>